<name>A0A7M4DRG8_9MICO</name>
<feature type="transmembrane region" description="Helical" evidence="7">
    <location>
        <begin position="198"/>
        <end position="219"/>
    </location>
</feature>
<dbReference type="PANTHER" id="PTHR43744">
    <property type="entry name" value="ABC TRANSPORTER PERMEASE PROTEIN MG189-RELATED-RELATED"/>
    <property type="match status" value="1"/>
</dbReference>
<dbReference type="GO" id="GO:0005886">
    <property type="term" value="C:plasma membrane"/>
    <property type="evidence" value="ECO:0007669"/>
    <property type="project" value="UniProtKB-SubCell"/>
</dbReference>
<comment type="similarity">
    <text evidence="7">Belongs to the binding-protein-dependent transport system permease family.</text>
</comment>
<organism evidence="9 10">
    <name type="scientific">Occultella aeris</name>
    <dbReference type="NCBI Taxonomy" id="2761496"/>
    <lineage>
        <taxon>Bacteria</taxon>
        <taxon>Bacillati</taxon>
        <taxon>Actinomycetota</taxon>
        <taxon>Actinomycetes</taxon>
        <taxon>Micrococcales</taxon>
        <taxon>Ruaniaceae</taxon>
        <taxon>Occultella</taxon>
    </lineage>
</organism>
<dbReference type="AlphaFoldDB" id="A0A7M4DRG8"/>
<keyword evidence="5 7" id="KW-1133">Transmembrane helix</keyword>
<feature type="transmembrane region" description="Helical" evidence="7">
    <location>
        <begin position="158"/>
        <end position="177"/>
    </location>
</feature>
<feature type="transmembrane region" description="Helical" evidence="7">
    <location>
        <begin position="252"/>
        <end position="272"/>
    </location>
</feature>
<evidence type="ECO:0000256" key="7">
    <source>
        <dbReference type="RuleBase" id="RU363032"/>
    </source>
</evidence>
<dbReference type="EMBL" id="CACRYJ010000067">
    <property type="protein sequence ID" value="VZO40062.1"/>
    <property type="molecule type" value="Genomic_DNA"/>
</dbReference>
<evidence type="ECO:0000259" key="8">
    <source>
        <dbReference type="PROSITE" id="PS50928"/>
    </source>
</evidence>
<feature type="domain" description="ABC transmembrane type-1" evidence="8">
    <location>
        <begin position="82"/>
        <end position="273"/>
    </location>
</feature>
<reference evidence="9 10" key="1">
    <citation type="submission" date="2019-11" db="EMBL/GenBank/DDBJ databases">
        <authorList>
            <person name="Criscuolo A."/>
        </authorList>
    </citation>
    <scope>NUCLEOTIDE SEQUENCE [LARGE SCALE GENOMIC DNA]</scope>
    <source>
        <strain evidence="9">CIP111667</strain>
    </source>
</reference>
<proteinExistence type="inferred from homology"/>
<feature type="transmembrane region" description="Helical" evidence="7">
    <location>
        <begin position="86"/>
        <end position="108"/>
    </location>
</feature>
<keyword evidence="2 7" id="KW-0813">Transport</keyword>
<keyword evidence="3" id="KW-1003">Cell membrane</keyword>
<dbReference type="InterPro" id="IPR035906">
    <property type="entry name" value="MetI-like_sf"/>
</dbReference>
<evidence type="ECO:0000256" key="1">
    <source>
        <dbReference type="ARBA" id="ARBA00004651"/>
    </source>
</evidence>
<protein>
    <submittedName>
        <fullName evidence="9">L-arabinose transport system permease protein AraQ</fullName>
    </submittedName>
</protein>
<dbReference type="CDD" id="cd06261">
    <property type="entry name" value="TM_PBP2"/>
    <property type="match status" value="1"/>
</dbReference>
<gene>
    <name evidence="9" type="primary">araQ_55</name>
    <name evidence="9" type="ORF">HALOF300_04763</name>
</gene>
<evidence type="ECO:0000313" key="10">
    <source>
        <dbReference type="Proteomes" id="UP000419743"/>
    </source>
</evidence>
<keyword evidence="10" id="KW-1185">Reference proteome</keyword>
<dbReference type="Pfam" id="PF00528">
    <property type="entry name" value="BPD_transp_1"/>
    <property type="match status" value="1"/>
</dbReference>
<keyword evidence="4 7" id="KW-0812">Transmembrane</keyword>
<comment type="subcellular location">
    <subcellularLocation>
        <location evidence="1 7">Cell membrane</location>
        <topology evidence="1 7">Multi-pass membrane protein</topology>
    </subcellularLocation>
</comment>
<dbReference type="SUPFAM" id="SSF161098">
    <property type="entry name" value="MetI-like"/>
    <property type="match status" value="1"/>
</dbReference>
<evidence type="ECO:0000256" key="5">
    <source>
        <dbReference type="ARBA" id="ARBA00022989"/>
    </source>
</evidence>
<feature type="transmembrane region" description="Helical" evidence="7">
    <location>
        <begin position="117"/>
        <end position="138"/>
    </location>
</feature>
<evidence type="ECO:0000256" key="6">
    <source>
        <dbReference type="ARBA" id="ARBA00023136"/>
    </source>
</evidence>
<dbReference type="PANTHER" id="PTHR43744:SF6">
    <property type="entry name" value="ABC TRANSPORTER PERMEASE PROTEIN YESQ-RELATED"/>
    <property type="match status" value="1"/>
</dbReference>
<evidence type="ECO:0000256" key="2">
    <source>
        <dbReference type="ARBA" id="ARBA00022448"/>
    </source>
</evidence>
<dbReference type="Gene3D" id="1.10.3720.10">
    <property type="entry name" value="MetI-like"/>
    <property type="match status" value="1"/>
</dbReference>
<accession>A0A7M4DRG8</accession>
<comment type="caution">
    <text evidence="9">The sequence shown here is derived from an EMBL/GenBank/DDBJ whole genome shotgun (WGS) entry which is preliminary data.</text>
</comment>
<dbReference type="Proteomes" id="UP000419743">
    <property type="component" value="Unassembled WGS sequence"/>
</dbReference>
<dbReference type="RefSeq" id="WP_156743349.1">
    <property type="nucleotide sequence ID" value="NZ_CACRYJ010000067.1"/>
</dbReference>
<keyword evidence="6 7" id="KW-0472">Membrane</keyword>
<dbReference type="PROSITE" id="PS50928">
    <property type="entry name" value="ABC_TM1"/>
    <property type="match status" value="1"/>
</dbReference>
<feature type="transmembrane region" description="Helical" evidence="7">
    <location>
        <begin position="20"/>
        <end position="42"/>
    </location>
</feature>
<dbReference type="GO" id="GO:0055085">
    <property type="term" value="P:transmembrane transport"/>
    <property type="evidence" value="ECO:0007669"/>
    <property type="project" value="InterPro"/>
</dbReference>
<evidence type="ECO:0000256" key="3">
    <source>
        <dbReference type="ARBA" id="ARBA00022475"/>
    </source>
</evidence>
<sequence>MSAADLADAPRRQSSLARRIAMHVLLILLALGMLYPLLWMIVSSLRDNSAIFSDASLALRNLSLDNYARGWDAQQNSFATYFGNSFLITGLAIVANIAACSLTAYAFARMTFRLKALFMAILLGTIMLPEHVTIVPQYVLFSELGWLNTFLPLTVPKFFATEAFFVFLIVQFMRGIPRDIDEAAALDGCGPFQTYSRIMLPLITPALATTAIFSFIWTWNDFFRPLIFLTDNSLFTVPLAVRLFADIGGTDWGALFAMSVLSLLPIFIFFVFGQRYLIRGIATTGLK</sequence>
<dbReference type="InterPro" id="IPR000515">
    <property type="entry name" value="MetI-like"/>
</dbReference>
<evidence type="ECO:0000256" key="4">
    <source>
        <dbReference type="ARBA" id="ARBA00022692"/>
    </source>
</evidence>
<evidence type="ECO:0000313" key="9">
    <source>
        <dbReference type="EMBL" id="VZO40062.1"/>
    </source>
</evidence>